<sequence>MLVAHDQAPDGAAALEDAVWQLAESHLVLPGSLVVESPVSPKYLLEHLRGALRRMGRDGALLIVPLTTASWAGLSTDAEEWIRARMP</sequence>
<dbReference type="OrthoDB" id="7271672at2"/>
<organism evidence="1 2">
    <name type="scientific">Teichococcus coralli</name>
    <dbReference type="NCBI Taxonomy" id="2545983"/>
    <lineage>
        <taxon>Bacteria</taxon>
        <taxon>Pseudomonadati</taxon>
        <taxon>Pseudomonadota</taxon>
        <taxon>Alphaproteobacteria</taxon>
        <taxon>Acetobacterales</taxon>
        <taxon>Roseomonadaceae</taxon>
        <taxon>Roseomonas</taxon>
    </lineage>
</organism>
<evidence type="ECO:0000313" key="2">
    <source>
        <dbReference type="Proteomes" id="UP000460715"/>
    </source>
</evidence>
<dbReference type="Proteomes" id="UP000460715">
    <property type="component" value="Unassembled WGS sequence"/>
</dbReference>
<accession>A0A845B429</accession>
<reference evidence="1 2" key="1">
    <citation type="submission" date="2019-03" db="EMBL/GenBank/DDBJ databases">
        <title>Roseomonas sp. a novel Roseomonas species isolated from Sea whip Gorgonian.</title>
        <authorList>
            <person name="Li F."/>
            <person name="Pan X."/>
            <person name="Huang S."/>
            <person name="Li Z."/>
            <person name="Meng B."/>
        </authorList>
    </citation>
    <scope>NUCLEOTIDE SEQUENCE [LARGE SCALE GENOMIC DNA]</scope>
    <source>
        <strain evidence="1 2">M0104</strain>
    </source>
</reference>
<comment type="caution">
    <text evidence="1">The sequence shown here is derived from an EMBL/GenBank/DDBJ whole genome shotgun (WGS) entry which is preliminary data.</text>
</comment>
<dbReference type="EMBL" id="SNVJ01000001">
    <property type="protein sequence ID" value="MXP61951.1"/>
    <property type="molecule type" value="Genomic_DNA"/>
</dbReference>
<evidence type="ECO:0000313" key="1">
    <source>
        <dbReference type="EMBL" id="MXP61951.1"/>
    </source>
</evidence>
<gene>
    <name evidence="1" type="ORF">E0493_01125</name>
</gene>
<name>A0A845B429_9PROT</name>
<proteinExistence type="predicted"/>
<dbReference type="RefSeq" id="WP_160935064.1">
    <property type="nucleotide sequence ID" value="NZ_SNVJ01000001.1"/>
</dbReference>
<keyword evidence="2" id="KW-1185">Reference proteome</keyword>
<protein>
    <submittedName>
        <fullName evidence="1">Uncharacterized protein</fullName>
    </submittedName>
</protein>
<dbReference type="AlphaFoldDB" id="A0A845B429"/>